<keyword evidence="8" id="KW-0067">ATP-binding</keyword>
<dbReference type="InterPro" id="IPR054712">
    <property type="entry name" value="Cas3-like_dom"/>
</dbReference>
<dbReference type="InterPro" id="IPR006483">
    <property type="entry name" value="CRISPR-assoc_Cas3_HD"/>
</dbReference>
<keyword evidence="6" id="KW-0378">Hydrolase</keyword>
<organism evidence="14 15">
    <name type="scientific">Persephonella atlantica</name>
    <dbReference type="NCBI Taxonomy" id="2699429"/>
    <lineage>
        <taxon>Bacteria</taxon>
        <taxon>Pseudomonadati</taxon>
        <taxon>Aquificota</taxon>
        <taxon>Aquificia</taxon>
        <taxon>Aquificales</taxon>
        <taxon>Hydrogenothermaceae</taxon>
        <taxon>Persephonella</taxon>
    </lineage>
</organism>
<dbReference type="PROSITE" id="PS51194">
    <property type="entry name" value="HELICASE_CTER"/>
    <property type="match status" value="1"/>
</dbReference>
<evidence type="ECO:0000256" key="3">
    <source>
        <dbReference type="ARBA" id="ARBA00022722"/>
    </source>
</evidence>
<evidence type="ECO:0000256" key="2">
    <source>
        <dbReference type="ARBA" id="ARBA00009046"/>
    </source>
</evidence>
<evidence type="ECO:0000256" key="8">
    <source>
        <dbReference type="ARBA" id="ARBA00022840"/>
    </source>
</evidence>
<sequence>MRYSNLLSHPDKLLETHVSQVYQIAVKLFEKEKINDRVLKDLLSIIVFSHDIGKSTYFFQEYIRGNRQLKNKPETKHSLLGAVIGFYIMDRYLKSKNLQNPFLLSLAFILPKRHHSDLRDFVEDLILSDEEIKILQKQIESINKEKFKLFFESLKIKNKEILDFNFEDINLYEIQKNLRKTKRSIRKIQREKSLYYYITTVLLFSYLLDGDKSDVILDKNAEILFKEVSFPPNLVQNFIKNQNFEKSEINLLRSKALDEVLGRQIDLNSKIYSLTLPTGMGKTLISFAFALKLSEKLKQEKKVNPKIIYSLPFLSIIEQNFSVFEKVLKENGINPDSKIILKHHYLSDFRYKYEENEFDYDSSRVLVEGWNSQIITTTFIQLFHTLIGYKNKSLRKFHRFTNSIVILDEIQSIPFKYWLVIKEIISHMADKYNFYLIFSTATQPLIFEEKETIPLTQHKKYFEKFNRYRIKFDKKEKTLDDFLKEINLKQEKSYLFIANTVNQAKEIYEFFKDKKPVFLSTHIVPIHRLERIQHLKEKKSKLSVTTQLVEAGVDIDFDVVYRDFAPLDSIIQSAGRCNREGERKQGEVFVVKLLDKNNRLYSSYVYDSTLLQATEDIFIKNEYEENEVLELINQYFKALLERKSMAESYKLLEYLYSLKFSGEREPGQILSIADFKLIEEEANKTDVFIQIDKEAIEVWEEFKKIMQIKDIFDRKKAFDNMKSQFYSYIISVPIKDNTPPVENGFYYVPIENLEDYYDLETGFKVKSEFFMF</sequence>
<proteinExistence type="inferred from homology"/>
<dbReference type="PROSITE" id="PS51643">
    <property type="entry name" value="HD_CAS3"/>
    <property type="match status" value="1"/>
</dbReference>
<evidence type="ECO:0000259" key="13">
    <source>
        <dbReference type="PROSITE" id="PS51643"/>
    </source>
</evidence>
<protein>
    <submittedName>
        <fullName evidence="14">CRISPR-associated helicase Cas3</fullName>
    </submittedName>
</protein>
<dbReference type="Pfam" id="PF22590">
    <property type="entry name" value="Cas3-like_C_2"/>
    <property type="match status" value="1"/>
</dbReference>
<accession>A0ABS1GGC0</accession>
<evidence type="ECO:0000256" key="1">
    <source>
        <dbReference type="ARBA" id="ARBA00006847"/>
    </source>
</evidence>
<evidence type="ECO:0000256" key="7">
    <source>
        <dbReference type="ARBA" id="ARBA00022806"/>
    </source>
</evidence>
<dbReference type="PANTHER" id="PTHR47959:SF16">
    <property type="entry name" value="CRISPR-ASSOCIATED NUCLEASE_HELICASE CAS3-RELATED"/>
    <property type="match status" value="1"/>
</dbReference>
<comment type="similarity">
    <text evidence="2">In the central section; belongs to the CRISPR-associated helicase Cas3 family.</text>
</comment>
<evidence type="ECO:0000256" key="4">
    <source>
        <dbReference type="ARBA" id="ARBA00022723"/>
    </source>
</evidence>
<reference evidence="14 15" key="1">
    <citation type="journal article" date="2021" name="Syst. Appl. Microbiol.">
        <title>Persephonella atlantica sp. nov.: How to adapt to physico-chemical gradients in high temperature hydrothermal habitats.</title>
        <authorList>
            <person name="Francois D.X."/>
            <person name="Godfroy A."/>
            <person name="Mathien C."/>
            <person name="Aube J."/>
            <person name="Cathalot C."/>
            <person name="Lesongeur F."/>
            <person name="L'Haridon S."/>
            <person name="Philippon X."/>
            <person name="Roussel E.G."/>
        </authorList>
    </citation>
    <scope>NUCLEOTIDE SEQUENCE [LARGE SCALE GENOMIC DNA]</scope>
    <source>
        <strain evidence="14 15">MO1340</strain>
    </source>
</reference>
<dbReference type="NCBIfam" id="TIGR01596">
    <property type="entry name" value="cas3_HD"/>
    <property type="match status" value="1"/>
</dbReference>
<dbReference type="PANTHER" id="PTHR47959">
    <property type="entry name" value="ATP-DEPENDENT RNA HELICASE RHLE-RELATED"/>
    <property type="match status" value="1"/>
</dbReference>
<dbReference type="InterPro" id="IPR027417">
    <property type="entry name" value="P-loop_NTPase"/>
</dbReference>
<dbReference type="InterPro" id="IPR006474">
    <property type="entry name" value="Helicase_Cas3_CRISPR-ass_core"/>
</dbReference>
<evidence type="ECO:0000313" key="14">
    <source>
        <dbReference type="EMBL" id="MBK3331973.1"/>
    </source>
</evidence>
<dbReference type="EMBL" id="JAACYA010000001">
    <property type="protein sequence ID" value="MBK3331973.1"/>
    <property type="molecule type" value="Genomic_DNA"/>
</dbReference>
<dbReference type="SMART" id="SM00487">
    <property type="entry name" value="DEXDc"/>
    <property type="match status" value="1"/>
</dbReference>
<evidence type="ECO:0000256" key="6">
    <source>
        <dbReference type="ARBA" id="ARBA00022801"/>
    </source>
</evidence>
<dbReference type="InterPro" id="IPR001650">
    <property type="entry name" value="Helicase_C-like"/>
</dbReference>
<dbReference type="RefSeq" id="WP_200673368.1">
    <property type="nucleotide sequence ID" value="NZ_JAACYA010000001.1"/>
</dbReference>
<keyword evidence="7" id="KW-0347">Helicase</keyword>
<evidence type="ECO:0000259" key="12">
    <source>
        <dbReference type="PROSITE" id="PS51194"/>
    </source>
</evidence>
<feature type="domain" description="Helicase ATP-binding" evidence="11">
    <location>
        <begin position="263"/>
        <end position="461"/>
    </location>
</feature>
<evidence type="ECO:0000256" key="9">
    <source>
        <dbReference type="ARBA" id="ARBA00023118"/>
    </source>
</evidence>
<keyword evidence="4" id="KW-0479">Metal-binding</keyword>
<comment type="similarity">
    <text evidence="10">Belongs to the DEAD box helicase family.</text>
</comment>
<dbReference type="InterPro" id="IPR011545">
    <property type="entry name" value="DEAD/DEAH_box_helicase_dom"/>
</dbReference>
<feature type="domain" description="Helicase C-terminal" evidence="12">
    <location>
        <begin position="478"/>
        <end position="640"/>
    </location>
</feature>
<gene>
    <name evidence="14" type="primary">cas3</name>
    <name evidence="14" type="ORF">GWK41_02685</name>
</gene>
<name>A0ABS1GGC0_9AQUI</name>
<comment type="similarity">
    <text evidence="1">In the N-terminal section; belongs to the CRISPR-associated nuclease Cas3-HD family.</text>
</comment>
<dbReference type="SUPFAM" id="SSF52540">
    <property type="entry name" value="P-loop containing nucleoside triphosphate hydrolases"/>
    <property type="match status" value="1"/>
</dbReference>
<dbReference type="InterPro" id="IPR038257">
    <property type="entry name" value="CRISPR-assoc_Cas3_HD_sf"/>
</dbReference>
<dbReference type="Gene3D" id="3.40.50.300">
    <property type="entry name" value="P-loop containing nucleotide triphosphate hydrolases"/>
    <property type="match status" value="2"/>
</dbReference>
<feature type="domain" description="HD Cas3-type" evidence="13">
    <location>
        <begin position="7"/>
        <end position="213"/>
    </location>
</feature>
<dbReference type="InterPro" id="IPR014001">
    <property type="entry name" value="Helicase_ATP-bd"/>
</dbReference>
<dbReference type="Proteomes" id="UP000772812">
    <property type="component" value="Unassembled WGS sequence"/>
</dbReference>
<dbReference type="Pfam" id="PF00270">
    <property type="entry name" value="DEAD"/>
    <property type="match status" value="1"/>
</dbReference>
<evidence type="ECO:0000256" key="5">
    <source>
        <dbReference type="ARBA" id="ARBA00022741"/>
    </source>
</evidence>
<keyword evidence="5" id="KW-0547">Nucleotide-binding</keyword>
<keyword evidence="15" id="KW-1185">Reference proteome</keyword>
<dbReference type="CDD" id="cd17930">
    <property type="entry name" value="DEXHc_cas3"/>
    <property type="match status" value="1"/>
</dbReference>
<dbReference type="PROSITE" id="PS51192">
    <property type="entry name" value="HELICASE_ATP_BIND_1"/>
    <property type="match status" value="1"/>
</dbReference>
<dbReference type="Gene3D" id="1.10.3210.30">
    <property type="match status" value="1"/>
</dbReference>
<dbReference type="NCBIfam" id="TIGR01587">
    <property type="entry name" value="cas3_core"/>
    <property type="match status" value="1"/>
</dbReference>
<dbReference type="CDD" id="cd09641">
    <property type="entry name" value="Cas3''_I"/>
    <property type="match status" value="1"/>
</dbReference>
<evidence type="ECO:0000259" key="11">
    <source>
        <dbReference type="PROSITE" id="PS51192"/>
    </source>
</evidence>
<keyword evidence="3" id="KW-0540">Nuclease</keyword>
<evidence type="ECO:0000256" key="10">
    <source>
        <dbReference type="ARBA" id="ARBA00038437"/>
    </source>
</evidence>
<comment type="caution">
    <text evidence="14">The sequence shown here is derived from an EMBL/GenBank/DDBJ whole genome shotgun (WGS) entry which is preliminary data.</text>
</comment>
<evidence type="ECO:0000313" key="15">
    <source>
        <dbReference type="Proteomes" id="UP000772812"/>
    </source>
</evidence>
<dbReference type="InterPro" id="IPR050079">
    <property type="entry name" value="DEAD_box_RNA_helicase"/>
</dbReference>
<keyword evidence="9" id="KW-0051">Antiviral defense</keyword>